<comment type="caution">
    <text evidence="6">The sequence shown here is derived from an EMBL/GenBank/DDBJ whole genome shotgun (WGS) entry which is preliminary data.</text>
</comment>
<keyword evidence="2" id="KW-0479">Metal-binding</keyword>
<feature type="domain" description="4Fe-4S ferredoxin-type" evidence="5">
    <location>
        <begin position="564"/>
        <end position="593"/>
    </location>
</feature>
<evidence type="ECO:0000313" key="7">
    <source>
        <dbReference type="Proteomes" id="UP000317763"/>
    </source>
</evidence>
<feature type="domain" description="4Fe-4S ferredoxin-type" evidence="5">
    <location>
        <begin position="595"/>
        <end position="624"/>
    </location>
</feature>
<dbReference type="STRING" id="307486.GCA_000807215_02447"/>
<accession>A0A554X5U5</accession>
<dbReference type="AlphaFoldDB" id="A0A554X5U5"/>
<dbReference type="GO" id="GO:0046872">
    <property type="term" value="F:metal ion binding"/>
    <property type="evidence" value="ECO:0007669"/>
    <property type="project" value="UniProtKB-KW"/>
</dbReference>
<evidence type="ECO:0000256" key="2">
    <source>
        <dbReference type="ARBA" id="ARBA00022723"/>
    </source>
</evidence>
<dbReference type="InterPro" id="IPR017900">
    <property type="entry name" value="4Fe4S_Fe_S_CS"/>
</dbReference>
<dbReference type="GO" id="GO:0051539">
    <property type="term" value="F:4 iron, 4 sulfur cluster binding"/>
    <property type="evidence" value="ECO:0007669"/>
    <property type="project" value="UniProtKB-KW"/>
</dbReference>
<dbReference type="Pfam" id="PF12838">
    <property type="entry name" value="Fer4_7"/>
    <property type="match status" value="1"/>
</dbReference>
<dbReference type="InterPro" id="IPR050572">
    <property type="entry name" value="Fe-S_Ferredoxin"/>
</dbReference>
<dbReference type="PROSITE" id="PS51379">
    <property type="entry name" value="4FE4S_FER_2"/>
    <property type="match status" value="4"/>
</dbReference>
<organism evidence="6 7">
    <name type="scientific">Tepidimonas taiwanensis</name>
    <dbReference type="NCBI Taxonomy" id="307486"/>
    <lineage>
        <taxon>Bacteria</taxon>
        <taxon>Pseudomonadati</taxon>
        <taxon>Pseudomonadota</taxon>
        <taxon>Betaproteobacteria</taxon>
        <taxon>Burkholderiales</taxon>
        <taxon>Tepidimonas</taxon>
    </lineage>
</organism>
<dbReference type="Pfam" id="PF13187">
    <property type="entry name" value="Fer4_9"/>
    <property type="match status" value="1"/>
</dbReference>
<keyword evidence="1" id="KW-0004">4Fe-4S</keyword>
<keyword evidence="3" id="KW-0408">Iron</keyword>
<evidence type="ECO:0000256" key="1">
    <source>
        <dbReference type="ARBA" id="ARBA00022485"/>
    </source>
</evidence>
<gene>
    <name evidence="6" type="primary">rsxB_1</name>
    <name evidence="6" type="ORF">Ttaiw_01570</name>
</gene>
<proteinExistence type="predicted"/>
<keyword evidence="7" id="KW-1185">Reference proteome</keyword>
<keyword evidence="4" id="KW-0411">Iron-sulfur</keyword>
<dbReference type="EMBL" id="VJOM01000016">
    <property type="protein sequence ID" value="TSE31193.1"/>
    <property type="molecule type" value="Genomic_DNA"/>
</dbReference>
<dbReference type="RefSeq" id="WP_043704052.1">
    <property type="nucleotide sequence ID" value="NZ_CP083911.1"/>
</dbReference>
<dbReference type="PROSITE" id="PS00198">
    <property type="entry name" value="4FE4S_FER_1"/>
    <property type="match status" value="4"/>
</dbReference>
<name>A0A554X5U5_9BURK</name>
<sequence length="702" mass="76056">MTTLVCNCNRTMPLDGAALARALGEPIEVYTALCRREAPAFQRAARAPESTLTVACTQERRLFLELAEATEGVPSPEERPIRFVNIRETGGWSRDAAQVTPKIAALLAAARLPEPDPVPTVRYHSQGRLLIIGPLDATEALADRLGDVWDVTLLALGGAGRQTRGHPVLAGRLTGLTGWLGAFDVQWQEDNPIALDLCTRCNACITACPEGAIGLDYQVDLSRCRAHRDCVRVCEAPGAIDFQREPLAQRATFDAVLDLRPTPAFTQHALPQGYVHLPPTLDAEQRLQRLWGLRDLVGEFEKPKFFRYEQRLCAHGRNEQVGCRACIDVCSASAVRSDVEHNRIVVEPHLCVGCGACTTVCPSGALGYAYPDAAYQGRAIRTLLSAYRAAGGRDAALLLHSQGAGQRLIEDWGRAARLDAAVQGPPARVIPWALWHTASVGLELWLSAIAYGASQVWVLLTDEEAPQYRTALQEQMAVAEAILQGLGYAGEHFRLLSARDARDLAALDAAARVPPAQGVATPATFATQRDKRATLELALDHLIAQAPAPVGAEIALPAAGAPLGTLQIDTAACTLCMACVGACPAGALQDNPTAPQLRFIEKNCVQCGLCVKTCPEHALQRQPRLWLDPQRREARVLHEQPPFHCIRCGKPFGTLKGVETMLARLSAHPMFQGAAVERLKMCGDCRVIDIHTSRDEVRITDL</sequence>
<evidence type="ECO:0000256" key="4">
    <source>
        <dbReference type="ARBA" id="ARBA00023014"/>
    </source>
</evidence>
<feature type="domain" description="4Fe-4S ferredoxin-type" evidence="5">
    <location>
        <begin position="342"/>
        <end position="371"/>
    </location>
</feature>
<evidence type="ECO:0000313" key="6">
    <source>
        <dbReference type="EMBL" id="TSE31193.1"/>
    </source>
</evidence>
<dbReference type="SUPFAM" id="SSF54862">
    <property type="entry name" value="4Fe-4S ferredoxins"/>
    <property type="match status" value="1"/>
</dbReference>
<evidence type="ECO:0000256" key="3">
    <source>
        <dbReference type="ARBA" id="ARBA00023004"/>
    </source>
</evidence>
<dbReference type="PANTHER" id="PTHR43687:SF4">
    <property type="entry name" value="BLR5484 PROTEIN"/>
    <property type="match status" value="1"/>
</dbReference>
<dbReference type="PANTHER" id="PTHR43687">
    <property type="entry name" value="ADENYLYLSULFATE REDUCTASE, BETA SUBUNIT"/>
    <property type="match status" value="1"/>
</dbReference>
<evidence type="ECO:0000259" key="5">
    <source>
        <dbReference type="PROSITE" id="PS51379"/>
    </source>
</evidence>
<reference evidence="6 7" key="1">
    <citation type="submission" date="2019-07" db="EMBL/GenBank/DDBJ databases">
        <title>Tepidimonas taiwanensis I1-1 draft genome.</title>
        <authorList>
            <person name="Da Costa M.S."/>
            <person name="Froufe H.J.C."/>
            <person name="Egas C."/>
            <person name="Albuquerque L."/>
        </authorList>
    </citation>
    <scope>NUCLEOTIDE SEQUENCE [LARGE SCALE GENOMIC DNA]</scope>
    <source>
        <strain evidence="6 7">I1-1</strain>
    </source>
</reference>
<dbReference type="Proteomes" id="UP000317763">
    <property type="component" value="Unassembled WGS sequence"/>
</dbReference>
<dbReference type="InterPro" id="IPR017896">
    <property type="entry name" value="4Fe4S_Fe-S-bd"/>
</dbReference>
<protein>
    <submittedName>
        <fullName evidence="6">Electron transport complex subunit RsxB</fullName>
    </submittedName>
</protein>
<dbReference type="Pfam" id="PF00037">
    <property type="entry name" value="Fer4"/>
    <property type="match status" value="1"/>
</dbReference>
<feature type="domain" description="4Fe-4S ferredoxin-type" evidence="5">
    <location>
        <begin position="189"/>
        <end position="218"/>
    </location>
</feature>
<dbReference type="Gene3D" id="3.30.70.20">
    <property type="match status" value="3"/>
</dbReference>